<dbReference type="AlphaFoldDB" id="A0A540V516"/>
<feature type="compositionally biased region" description="Basic and acidic residues" evidence="2">
    <location>
        <begin position="17"/>
        <end position="43"/>
    </location>
</feature>
<accession>A0A540V516</accession>
<dbReference type="EMBL" id="VIGD01000003">
    <property type="protein sequence ID" value="TQE91841.1"/>
    <property type="molecule type" value="Genomic_DNA"/>
</dbReference>
<organism evidence="3 4">
    <name type="scientific">Ureibacillus terrenus</name>
    <dbReference type="NCBI Taxonomy" id="118246"/>
    <lineage>
        <taxon>Bacteria</taxon>
        <taxon>Bacillati</taxon>
        <taxon>Bacillota</taxon>
        <taxon>Bacilli</taxon>
        <taxon>Bacillales</taxon>
        <taxon>Caryophanaceae</taxon>
        <taxon>Ureibacillus</taxon>
    </lineage>
</organism>
<comment type="caution">
    <text evidence="3">The sequence shown here is derived from an EMBL/GenBank/DDBJ whole genome shotgun (WGS) entry which is preliminary data.</text>
</comment>
<dbReference type="NCBIfam" id="TIGR02864">
    <property type="entry name" value="spore_sspO"/>
    <property type="match status" value="1"/>
</dbReference>
<protein>
    <submittedName>
        <fullName evidence="3">Small acid-soluble spore protein O</fullName>
    </submittedName>
</protein>
<feature type="region of interest" description="Disordered" evidence="2">
    <location>
        <begin position="1"/>
        <end position="51"/>
    </location>
</feature>
<dbReference type="OrthoDB" id="2940345at2"/>
<reference evidence="3 4" key="1">
    <citation type="submission" date="2019-06" db="EMBL/GenBank/DDBJ databases">
        <title>Genome sequence of Ureibacillus terrenus.</title>
        <authorList>
            <person name="Maclea K.S."/>
            <person name="Simoes M."/>
        </authorList>
    </citation>
    <scope>NUCLEOTIDE SEQUENCE [LARGE SCALE GENOMIC DNA]</scope>
    <source>
        <strain evidence="3 4">ATCC BAA-384</strain>
    </source>
</reference>
<evidence type="ECO:0000313" key="3">
    <source>
        <dbReference type="EMBL" id="TQE91841.1"/>
    </source>
</evidence>
<evidence type="ECO:0000256" key="1">
    <source>
        <dbReference type="ARBA" id="ARBA00022969"/>
    </source>
</evidence>
<dbReference type="Proteomes" id="UP000315753">
    <property type="component" value="Unassembled WGS sequence"/>
</dbReference>
<keyword evidence="1" id="KW-0749">Sporulation</keyword>
<dbReference type="RefSeq" id="WP_141601400.1">
    <property type="nucleotide sequence ID" value="NZ_JARMSB010000014.1"/>
</dbReference>
<name>A0A540V516_9BACL</name>
<keyword evidence="4" id="KW-1185">Reference proteome</keyword>
<evidence type="ECO:0000256" key="2">
    <source>
        <dbReference type="SAM" id="MobiDB-lite"/>
    </source>
</evidence>
<dbReference type="GO" id="GO:0042601">
    <property type="term" value="C:endospore-forming forespore"/>
    <property type="evidence" value="ECO:0007669"/>
    <property type="project" value="InterPro"/>
</dbReference>
<dbReference type="GO" id="GO:0030436">
    <property type="term" value="P:asexual sporulation"/>
    <property type="evidence" value="ECO:0007669"/>
    <property type="project" value="InterPro"/>
</dbReference>
<sequence>MSNREKKNLSGNFSDEQAVRKQLSREFDHELANEPLTPEEKFNNKKTKKRQ</sequence>
<dbReference type="InterPro" id="IPR012613">
    <property type="entry name" value="SASP_SspO"/>
</dbReference>
<proteinExistence type="predicted"/>
<evidence type="ECO:0000313" key="4">
    <source>
        <dbReference type="Proteomes" id="UP000315753"/>
    </source>
</evidence>
<dbReference type="Pfam" id="PF08175">
    <property type="entry name" value="SspO"/>
    <property type="match status" value="1"/>
</dbReference>
<gene>
    <name evidence="3" type="primary">sspO</name>
    <name evidence="3" type="ORF">FKZ59_03740</name>
</gene>
<dbReference type="GO" id="GO:0030435">
    <property type="term" value="P:sporulation resulting in formation of a cellular spore"/>
    <property type="evidence" value="ECO:0007669"/>
    <property type="project" value="UniProtKB-KW"/>
</dbReference>